<gene>
    <name evidence="2" type="ORF">HM1_1568</name>
</gene>
<dbReference type="Proteomes" id="UP000008550">
    <property type="component" value="Chromosome"/>
</dbReference>
<reference evidence="2 3" key="1">
    <citation type="journal article" date="2008" name="J. Bacteriol.">
        <title>The genome of Heliobacterium modesticaldum, a phototrophic representative of the Firmicutes containing the simplest photosynthetic apparatus.</title>
        <authorList>
            <person name="Sattley W.M."/>
            <person name="Madigan M.T."/>
            <person name="Swingley W.D."/>
            <person name="Cheung P.C."/>
            <person name="Clocksin K.M."/>
            <person name="Conrad A.L."/>
            <person name="Dejesa L.C."/>
            <person name="Honchak B.M."/>
            <person name="Jung D.O."/>
            <person name="Karbach L.E."/>
            <person name="Kurdoglu A."/>
            <person name="Lahiri S."/>
            <person name="Mastrian S.D."/>
            <person name="Page L.E."/>
            <person name="Taylor H.L."/>
            <person name="Wang Z.T."/>
            <person name="Raymond J."/>
            <person name="Chen M."/>
            <person name="Blankenship R.E."/>
            <person name="Touchman J.W."/>
        </authorList>
    </citation>
    <scope>NUCLEOTIDE SEQUENCE [LARGE SCALE GENOMIC DNA]</scope>
    <source>
        <strain evidence="3">ATCC 51547 / Ice1</strain>
    </source>
</reference>
<feature type="chain" id="PRO_5002756185" description="Lipoprotein" evidence="1">
    <location>
        <begin position="24"/>
        <end position="129"/>
    </location>
</feature>
<dbReference type="PROSITE" id="PS51257">
    <property type="entry name" value="PROKAR_LIPOPROTEIN"/>
    <property type="match status" value="1"/>
</dbReference>
<keyword evidence="1" id="KW-0732">Signal</keyword>
<protein>
    <recommendedName>
        <fullName evidence="4">Lipoprotein</fullName>
    </recommendedName>
</protein>
<evidence type="ECO:0008006" key="4">
    <source>
        <dbReference type="Google" id="ProtNLM"/>
    </source>
</evidence>
<dbReference type="AlphaFoldDB" id="B0TD99"/>
<accession>B0TD99</accession>
<keyword evidence="3" id="KW-1185">Reference proteome</keyword>
<dbReference type="HOGENOM" id="CLU_1945801_0_0_9"/>
<evidence type="ECO:0000256" key="1">
    <source>
        <dbReference type="SAM" id="SignalP"/>
    </source>
</evidence>
<feature type="signal peptide" evidence="1">
    <location>
        <begin position="1"/>
        <end position="23"/>
    </location>
</feature>
<name>B0TD99_HELMI</name>
<organism evidence="2 3">
    <name type="scientific">Heliobacterium modesticaldum (strain ATCC 51547 / Ice1)</name>
    <dbReference type="NCBI Taxonomy" id="498761"/>
    <lineage>
        <taxon>Bacteria</taxon>
        <taxon>Bacillati</taxon>
        <taxon>Bacillota</taxon>
        <taxon>Clostridia</taxon>
        <taxon>Eubacteriales</taxon>
        <taxon>Heliobacteriaceae</taxon>
        <taxon>Heliomicrobium</taxon>
    </lineage>
</organism>
<evidence type="ECO:0000313" key="3">
    <source>
        <dbReference type="Proteomes" id="UP000008550"/>
    </source>
</evidence>
<sequence>MRGVFMKTKSIVLIALLLTPALAACNTYDKPATSVIENAVNIRSQEKGQEMSTPSLKINNPGSRYYQVIKENKPEVSNESEKFKNKELLDLNSKIKFKPISGIDFLNNNNIIFSVLNGKNNPDDSSANS</sequence>
<dbReference type="KEGG" id="hmo:HM1_1568"/>
<dbReference type="EMBL" id="CP000930">
    <property type="protein sequence ID" value="ABZ84140.1"/>
    <property type="molecule type" value="Genomic_DNA"/>
</dbReference>
<proteinExistence type="predicted"/>
<evidence type="ECO:0000313" key="2">
    <source>
        <dbReference type="EMBL" id="ABZ84140.1"/>
    </source>
</evidence>